<proteinExistence type="predicted"/>
<keyword evidence="2" id="KW-0732">Signal</keyword>
<evidence type="ECO:0000313" key="3">
    <source>
        <dbReference type="EMBL" id="MBO0935888.1"/>
    </source>
</evidence>
<feature type="chain" id="PRO_5037544204" description="DUF3826 domain-containing protein" evidence="2">
    <location>
        <begin position="21"/>
        <end position="320"/>
    </location>
</feature>
<reference evidence="3" key="1">
    <citation type="submission" date="2021-03" db="EMBL/GenBank/DDBJ databases">
        <title>Fibrella sp. HMF5335 genome sequencing and assembly.</title>
        <authorList>
            <person name="Kang H."/>
            <person name="Kim H."/>
            <person name="Bae S."/>
            <person name="Joh K."/>
        </authorList>
    </citation>
    <scope>NUCLEOTIDE SEQUENCE</scope>
    <source>
        <strain evidence="3">HMF5335</strain>
    </source>
</reference>
<evidence type="ECO:0008006" key="5">
    <source>
        <dbReference type="Google" id="ProtNLM"/>
    </source>
</evidence>
<protein>
    <recommendedName>
        <fullName evidence="5">DUF3826 domain-containing protein</fullName>
    </recommendedName>
</protein>
<evidence type="ECO:0000256" key="1">
    <source>
        <dbReference type="SAM" id="Coils"/>
    </source>
</evidence>
<name>A0A939K3R0_9BACT</name>
<feature type="coiled-coil region" evidence="1">
    <location>
        <begin position="214"/>
        <end position="241"/>
    </location>
</feature>
<accession>A0A939K3R0</accession>
<dbReference type="EMBL" id="JAFMYV010000002">
    <property type="protein sequence ID" value="MBO0935888.1"/>
    <property type="molecule type" value="Genomic_DNA"/>
</dbReference>
<dbReference type="Proteomes" id="UP000664034">
    <property type="component" value="Unassembled WGS sequence"/>
</dbReference>
<dbReference type="AlphaFoldDB" id="A0A939K3R0"/>
<keyword evidence="1" id="KW-0175">Coiled coil</keyword>
<organism evidence="3 4">
    <name type="scientific">Fibrella rubiginis</name>
    <dbReference type="NCBI Taxonomy" id="2817060"/>
    <lineage>
        <taxon>Bacteria</taxon>
        <taxon>Pseudomonadati</taxon>
        <taxon>Bacteroidota</taxon>
        <taxon>Cytophagia</taxon>
        <taxon>Cytophagales</taxon>
        <taxon>Spirosomataceae</taxon>
        <taxon>Fibrella</taxon>
    </lineage>
</organism>
<feature type="signal peptide" evidence="2">
    <location>
        <begin position="1"/>
        <end position="20"/>
    </location>
</feature>
<keyword evidence="4" id="KW-1185">Reference proteome</keyword>
<evidence type="ECO:0000256" key="2">
    <source>
        <dbReference type="SAM" id="SignalP"/>
    </source>
</evidence>
<evidence type="ECO:0000313" key="4">
    <source>
        <dbReference type="Proteomes" id="UP000664034"/>
    </source>
</evidence>
<comment type="caution">
    <text evidence="3">The sequence shown here is derived from an EMBL/GenBank/DDBJ whole genome shotgun (WGS) entry which is preliminary data.</text>
</comment>
<sequence length="320" mass="35681">MARPYLRSFLLLTAATLWLAARPLDILADLDITPDELHQITLNNLTDTAFHLPPISYKARDMARQLAVGARVEAVKALGNVVRAYTETADFRSRYDAYLRNEYHVSDGQTQAAEQIANTSSDAPKQQFNQAMTQVNQSLAGMDPAMLAMVLQSQIQVTADEVAQSEGDTRAENMAKLTQLKKLQALSRSNPAEFKKQYLAFMNHDLGKAGAGQLKEHEARLADDKKKAADYQQRLADYKAHASPTIGLKNKLRGFIALAESVDFGAKVITTNGRAEFVDVANRRKSNEWKLLYRMGREPVMAARAVAQRWVQDLDRTASR</sequence>
<dbReference type="RefSeq" id="WP_207363448.1">
    <property type="nucleotide sequence ID" value="NZ_JAFMYV010000002.1"/>
</dbReference>
<gene>
    <name evidence="3" type="ORF">J2I47_04945</name>
</gene>